<evidence type="ECO:0000313" key="3">
    <source>
        <dbReference type="Proteomes" id="UP000269945"/>
    </source>
</evidence>
<dbReference type="AlphaFoldDB" id="A0A9X9LCG8"/>
<keyword evidence="3" id="KW-1185">Reference proteome</keyword>
<accession>A0A9X9LCG8</accession>
<name>A0A9X9LCG8_GULGU</name>
<evidence type="ECO:0000313" key="2">
    <source>
        <dbReference type="EMBL" id="VCW48696.1"/>
    </source>
</evidence>
<feature type="region of interest" description="Disordered" evidence="1">
    <location>
        <begin position="58"/>
        <end position="85"/>
    </location>
</feature>
<sequence length="113" mass="12461">MNGVVFRTGCVGVSVFGRLWWVSDQASLGRDGTGFLFIVTNTVRRKQEAVSVVMETKGTHFNQRGPEQAHRPDQSPFLDPHPRKSGVGGATLTSCPCLHVWVTPDKHDNSSFH</sequence>
<comment type="caution">
    <text evidence="2">The sequence shown here is derived from an EMBL/GenBank/DDBJ whole genome shotgun (WGS) entry which is preliminary data.</text>
</comment>
<dbReference type="Proteomes" id="UP000269945">
    <property type="component" value="Unassembled WGS sequence"/>
</dbReference>
<gene>
    <name evidence="2" type="ORF">BN2614_LOCUS1</name>
</gene>
<proteinExistence type="predicted"/>
<reference evidence="2 3" key="1">
    <citation type="submission" date="2018-10" db="EMBL/GenBank/DDBJ databases">
        <authorList>
            <person name="Ekblom R."/>
            <person name="Jareborg N."/>
        </authorList>
    </citation>
    <scope>NUCLEOTIDE SEQUENCE [LARGE SCALE GENOMIC DNA]</scope>
    <source>
        <tissue evidence="2">Muscle</tissue>
    </source>
</reference>
<dbReference type="EMBL" id="CYRY02000094">
    <property type="protein sequence ID" value="VCW48696.1"/>
    <property type="molecule type" value="Genomic_DNA"/>
</dbReference>
<organism evidence="2 3">
    <name type="scientific">Gulo gulo</name>
    <name type="common">Wolverine</name>
    <name type="synonym">Gluton</name>
    <dbReference type="NCBI Taxonomy" id="48420"/>
    <lineage>
        <taxon>Eukaryota</taxon>
        <taxon>Metazoa</taxon>
        <taxon>Chordata</taxon>
        <taxon>Craniata</taxon>
        <taxon>Vertebrata</taxon>
        <taxon>Euteleostomi</taxon>
        <taxon>Mammalia</taxon>
        <taxon>Eutheria</taxon>
        <taxon>Laurasiatheria</taxon>
        <taxon>Carnivora</taxon>
        <taxon>Caniformia</taxon>
        <taxon>Musteloidea</taxon>
        <taxon>Mustelidae</taxon>
        <taxon>Guloninae</taxon>
        <taxon>Gulo</taxon>
    </lineage>
</organism>
<protein>
    <submittedName>
        <fullName evidence="2">Uncharacterized protein</fullName>
    </submittedName>
</protein>
<evidence type="ECO:0000256" key="1">
    <source>
        <dbReference type="SAM" id="MobiDB-lite"/>
    </source>
</evidence>